<accession>A0A6V7H7V3</accession>
<name>A0A6V7H7V3_9HYME</name>
<dbReference type="InterPro" id="IPR009014">
    <property type="entry name" value="Transketo_C/PFOR_II"/>
</dbReference>
<dbReference type="Gene3D" id="3.40.50.920">
    <property type="match status" value="1"/>
</dbReference>
<dbReference type="OrthoDB" id="10266385at2759"/>
<dbReference type="AlphaFoldDB" id="A0A6V7H7V3"/>
<keyword evidence="2 5" id="KW-0560">Oxidoreductase</keyword>
<feature type="domain" description="Transketolase-like pyrimidine-binding" evidence="6">
    <location>
        <begin position="51"/>
        <end position="226"/>
    </location>
</feature>
<dbReference type="NCBIfam" id="NF006667">
    <property type="entry name" value="PRK09212.1"/>
    <property type="match status" value="1"/>
</dbReference>
<keyword evidence="8" id="KW-1185">Reference proteome</keyword>
<dbReference type="EC" id="1.2.4.1" evidence="5"/>
<dbReference type="FunFam" id="3.40.50.970:FF:000001">
    <property type="entry name" value="Pyruvate dehydrogenase E1 beta subunit"/>
    <property type="match status" value="1"/>
</dbReference>
<dbReference type="Gene3D" id="3.40.50.970">
    <property type="match status" value="1"/>
</dbReference>
<dbReference type="SUPFAM" id="SSF52518">
    <property type="entry name" value="Thiamin diphosphate-binding fold (THDP-binding)"/>
    <property type="match status" value="1"/>
</dbReference>
<dbReference type="CDD" id="cd07036">
    <property type="entry name" value="TPP_PYR_E1-PDHc-beta_like"/>
    <property type="match status" value="1"/>
</dbReference>
<protein>
    <recommendedName>
        <fullName evidence="5">Pyruvate dehydrogenase E1 component subunit beta</fullName>
        <ecNumber evidence="5">1.2.4.1</ecNumber>
    </recommendedName>
</protein>
<evidence type="ECO:0000256" key="2">
    <source>
        <dbReference type="ARBA" id="ARBA00023002"/>
    </source>
</evidence>
<sequence length="376" mass="41848">NVELISQLIKKYIILFEKVKETSETLSNFHLMHFFYHQKLFWQSYKSITNMTVRNALNAALDEELARDEKVFILGEEVAQYDGAYKITKDLWKKYGDKRLIDTPITEAGFCGIAIGAALAGLRPICEFMTFNFAMQSIDRIVNGAAKNLYMTGGKYSVPVVFRGPNGNAKGLAAQHSQCFAGWYMSVPGLKVLSPTTCEDYRGSLKAAVRDPDPVIILESEVLYNIEFPVSDEAMDKDFVIPIGKAKIEKLGKDITLIAHGQATLYTTQAAEILAGEGIEAEVINLRSLRPIDWDVIFKSVAKTHRLMSVELGWPVCGVGSEIIATVMENPVFFQLDAPAVRCTGVDVPMPYAENIEYECTPKDHHIVDFAKKVCG</sequence>
<dbReference type="FunFam" id="3.40.50.920:FF:000001">
    <property type="entry name" value="Pyruvate dehydrogenase E1 beta subunit"/>
    <property type="match status" value="1"/>
</dbReference>
<dbReference type="GO" id="GO:0006086">
    <property type="term" value="P:pyruvate decarboxylation to acetyl-CoA"/>
    <property type="evidence" value="ECO:0007669"/>
    <property type="project" value="InterPro"/>
</dbReference>
<dbReference type="SMART" id="SM00861">
    <property type="entry name" value="Transket_pyr"/>
    <property type="match status" value="1"/>
</dbReference>
<keyword evidence="4 5" id="KW-0670">Pyruvate</keyword>
<dbReference type="InterPro" id="IPR005475">
    <property type="entry name" value="Transketolase-like_Pyr-bd"/>
</dbReference>
<evidence type="ECO:0000256" key="3">
    <source>
        <dbReference type="ARBA" id="ARBA00023052"/>
    </source>
</evidence>
<proteinExistence type="predicted"/>
<evidence type="ECO:0000313" key="8">
    <source>
        <dbReference type="Proteomes" id="UP000752696"/>
    </source>
</evidence>
<comment type="cofactor">
    <cofactor evidence="1 5">
        <name>thiamine diphosphate</name>
        <dbReference type="ChEBI" id="CHEBI:58937"/>
    </cofactor>
</comment>
<dbReference type="SUPFAM" id="SSF52922">
    <property type="entry name" value="TK C-terminal domain-like"/>
    <property type="match status" value="1"/>
</dbReference>
<comment type="catalytic activity">
    <reaction evidence="5">
        <text>N(6)-[(R)-lipoyl]-L-lysyl-[protein] + pyruvate + H(+) = N(6)-[(R)-S(8)-acetyldihydrolipoyl]-L-lysyl-[protein] + CO2</text>
        <dbReference type="Rhea" id="RHEA:19189"/>
        <dbReference type="Rhea" id="RHEA-COMP:10474"/>
        <dbReference type="Rhea" id="RHEA-COMP:10478"/>
        <dbReference type="ChEBI" id="CHEBI:15361"/>
        <dbReference type="ChEBI" id="CHEBI:15378"/>
        <dbReference type="ChEBI" id="CHEBI:16526"/>
        <dbReference type="ChEBI" id="CHEBI:83099"/>
        <dbReference type="ChEBI" id="CHEBI:83111"/>
        <dbReference type="EC" id="1.2.4.1"/>
    </reaction>
</comment>
<dbReference type="NCBIfam" id="NF008854">
    <property type="entry name" value="PRK11892.1"/>
    <property type="match status" value="1"/>
</dbReference>
<evidence type="ECO:0000256" key="4">
    <source>
        <dbReference type="ARBA" id="ARBA00023317"/>
    </source>
</evidence>
<dbReference type="GO" id="GO:0004739">
    <property type="term" value="F:pyruvate dehydrogenase (acetyl-transferring) activity"/>
    <property type="evidence" value="ECO:0007669"/>
    <property type="project" value="UniProtKB-UniRule"/>
</dbReference>
<evidence type="ECO:0000256" key="1">
    <source>
        <dbReference type="ARBA" id="ARBA00001964"/>
    </source>
</evidence>
<evidence type="ECO:0000256" key="5">
    <source>
        <dbReference type="RuleBase" id="RU364074"/>
    </source>
</evidence>
<keyword evidence="3 5" id="KW-0786">Thiamine pyrophosphate</keyword>
<dbReference type="PANTHER" id="PTHR11624">
    <property type="entry name" value="DEHYDROGENASE RELATED"/>
    <property type="match status" value="1"/>
</dbReference>
<evidence type="ECO:0000259" key="6">
    <source>
        <dbReference type="SMART" id="SM00861"/>
    </source>
</evidence>
<reference evidence="7" key="1">
    <citation type="submission" date="2020-07" db="EMBL/GenBank/DDBJ databases">
        <authorList>
            <person name="Nazaruddin N."/>
        </authorList>
    </citation>
    <scope>NUCLEOTIDE SEQUENCE</scope>
</reference>
<dbReference type="InterPro" id="IPR029061">
    <property type="entry name" value="THDP-binding"/>
</dbReference>
<comment type="caution">
    <text evidence="7">The sequence shown here is derived from an EMBL/GenBank/DDBJ whole genome shotgun (WGS) entry which is preliminary data.</text>
</comment>
<dbReference type="Pfam" id="PF02779">
    <property type="entry name" value="Transket_pyr"/>
    <property type="match status" value="1"/>
</dbReference>
<dbReference type="Proteomes" id="UP000752696">
    <property type="component" value="Unassembled WGS sequence"/>
</dbReference>
<dbReference type="Pfam" id="PF02780">
    <property type="entry name" value="Transketolase_C"/>
    <property type="match status" value="1"/>
</dbReference>
<dbReference type="EMBL" id="CAJDYZ010008551">
    <property type="protein sequence ID" value="CAD1475501.1"/>
    <property type="molecule type" value="Genomic_DNA"/>
</dbReference>
<dbReference type="InterPro" id="IPR027110">
    <property type="entry name" value="PDHB_mito-type"/>
</dbReference>
<feature type="non-terminal residue" evidence="7">
    <location>
        <position position="376"/>
    </location>
</feature>
<dbReference type="PANTHER" id="PTHR11624:SF96">
    <property type="entry name" value="PYRUVATE DEHYDROGENASE E1 COMPONENT SUBUNIT BETA, MITOCHONDRIAL"/>
    <property type="match status" value="1"/>
</dbReference>
<dbReference type="InterPro" id="IPR033248">
    <property type="entry name" value="Transketolase_C"/>
</dbReference>
<evidence type="ECO:0000313" key="7">
    <source>
        <dbReference type="EMBL" id="CAD1475501.1"/>
    </source>
</evidence>
<comment type="function">
    <text evidence="5">The pyruvate dehydrogenase complex catalyzes the overall conversion of pyruvate to acetyl-CoA and CO2.</text>
</comment>
<organism evidence="7 8">
    <name type="scientific">Heterotrigona itama</name>
    <dbReference type="NCBI Taxonomy" id="395501"/>
    <lineage>
        <taxon>Eukaryota</taxon>
        <taxon>Metazoa</taxon>
        <taxon>Ecdysozoa</taxon>
        <taxon>Arthropoda</taxon>
        <taxon>Hexapoda</taxon>
        <taxon>Insecta</taxon>
        <taxon>Pterygota</taxon>
        <taxon>Neoptera</taxon>
        <taxon>Endopterygota</taxon>
        <taxon>Hymenoptera</taxon>
        <taxon>Apocrita</taxon>
        <taxon>Aculeata</taxon>
        <taxon>Apoidea</taxon>
        <taxon>Anthophila</taxon>
        <taxon>Apidae</taxon>
        <taxon>Heterotrigona</taxon>
    </lineage>
</organism>
<gene>
    <name evidence="7" type="ORF">MHI_LOCUS579006</name>
</gene>
<feature type="non-terminal residue" evidence="7">
    <location>
        <position position="1"/>
    </location>
</feature>